<dbReference type="AlphaFoldDB" id="A0A316VI51"/>
<accession>A0A316VI51</accession>
<feature type="signal peptide" evidence="1">
    <location>
        <begin position="1"/>
        <end position="21"/>
    </location>
</feature>
<reference evidence="2 3" key="1">
    <citation type="journal article" date="2018" name="Mol. Biol. Evol.">
        <title>Broad Genomic Sampling Reveals a Smut Pathogenic Ancestry of the Fungal Clade Ustilaginomycotina.</title>
        <authorList>
            <person name="Kijpornyongpan T."/>
            <person name="Mondo S.J."/>
            <person name="Barry K."/>
            <person name="Sandor L."/>
            <person name="Lee J."/>
            <person name="Lipzen A."/>
            <person name="Pangilinan J."/>
            <person name="LaButti K."/>
            <person name="Hainaut M."/>
            <person name="Henrissat B."/>
            <person name="Grigoriev I.V."/>
            <person name="Spatafora J.W."/>
            <person name="Aime M.C."/>
        </authorList>
    </citation>
    <scope>NUCLEOTIDE SEQUENCE [LARGE SCALE GENOMIC DNA]</scope>
    <source>
        <strain evidence="2 3">MCA 3882</strain>
    </source>
</reference>
<feature type="chain" id="PRO_5016447306" evidence="1">
    <location>
        <begin position="22"/>
        <end position="167"/>
    </location>
</feature>
<dbReference type="InParanoid" id="A0A316VI51"/>
<dbReference type="RefSeq" id="XP_025357236.1">
    <property type="nucleotide sequence ID" value="XM_025497526.1"/>
</dbReference>
<keyword evidence="1" id="KW-0732">Signal</keyword>
<dbReference type="EMBL" id="KZ819602">
    <property type="protein sequence ID" value="PWN36934.1"/>
    <property type="molecule type" value="Genomic_DNA"/>
</dbReference>
<keyword evidence="3" id="KW-1185">Reference proteome</keyword>
<name>A0A316VI51_9BASI</name>
<sequence length="167" mass="19123">MRFSSILLVAVAVGAATFANAAPNRGVEAASNIEFAAREVKPVTNNVVRDVKSADKVNRRADDKTPELNRRDNWVWAEFTDDYGNNGDGYHDLYSTDDFYVPTDKTKIKIHASPNQYDSFYLDKAWDTDSYQYLYQPYDGQLIDFWLDGTWFKFEVAGDDDKKKKAH</sequence>
<evidence type="ECO:0000256" key="1">
    <source>
        <dbReference type="SAM" id="SignalP"/>
    </source>
</evidence>
<protein>
    <submittedName>
        <fullName evidence="2">Uncharacterized protein</fullName>
    </submittedName>
</protein>
<dbReference type="GeneID" id="37019307"/>
<organism evidence="2 3">
    <name type="scientific">Meira miltonrushii</name>
    <dbReference type="NCBI Taxonomy" id="1280837"/>
    <lineage>
        <taxon>Eukaryota</taxon>
        <taxon>Fungi</taxon>
        <taxon>Dikarya</taxon>
        <taxon>Basidiomycota</taxon>
        <taxon>Ustilaginomycotina</taxon>
        <taxon>Exobasidiomycetes</taxon>
        <taxon>Exobasidiales</taxon>
        <taxon>Brachybasidiaceae</taxon>
        <taxon>Meira</taxon>
    </lineage>
</organism>
<proteinExistence type="predicted"/>
<evidence type="ECO:0000313" key="3">
    <source>
        <dbReference type="Proteomes" id="UP000245771"/>
    </source>
</evidence>
<gene>
    <name evidence="2" type="ORF">FA14DRAFT_152355</name>
</gene>
<evidence type="ECO:0000313" key="2">
    <source>
        <dbReference type="EMBL" id="PWN36934.1"/>
    </source>
</evidence>
<dbReference type="Proteomes" id="UP000245771">
    <property type="component" value="Unassembled WGS sequence"/>
</dbReference>